<dbReference type="Proteomes" id="UP001432059">
    <property type="component" value="Chromosome"/>
</dbReference>
<keyword evidence="4" id="KW-1185">Reference proteome</keyword>
<dbReference type="KEGG" id="bpor:BPO_0600"/>
<sequence>MEKWDLPKGKIEKGESIEQAALREVEEETALKDLTLEHFISHTYHIYTERDGKQVLKITHWFKMNYNGTDTPIPQTEEGITEATWKNQSEILTDVFPKTFKNIQLILEESQLLN</sequence>
<keyword evidence="1 3" id="KW-0378">Hydrolase</keyword>
<reference evidence="3" key="1">
    <citation type="submission" date="2023-10" db="EMBL/GenBank/DDBJ databases">
        <title>Characterization and whole genome sequencing of a novel strain of Bergeyella porcorum QD2021 isolated from pig.</title>
        <authorList>
            <person name="Liu G."/>
            <person name="Chen C."/>
            <person name="Han X."/>
        </authorList>
    </citation>
    <scope>NUCLEOTIDE SEQUENCE</scope>
    <source>
        <strain evidence="3">QD2021</strain>
    </source>
</reference>
<organism evidence="3 4">
    <name type="scientific">Bergeyella porcorum</name>
    <dbReference type="NCBI Taxonomy" id="1735111"/>
    <lineage>
        <taxon>Bacteria</taxon>
        <taxon>Pseudomonadati</taxon>
        <taxon>Bacteroidota</taxon>
        <taxon>Flavobacteriia</taxon>
        <taxon>Flavobacteriales</taxon>
        <taxon>Weeksellaceae</taxon>
        <taxon>Bergeyella</taxon>
    </lineage>
</organism>
<dbReference type="PANTHER" id="PTHR43736:SF1">
    <property type="entry name" value="DIHYDRONEOPTERIN TRIPHOSPHATE DIPHOSPHATASE"/>
    <property type="match status" value="1"/>
</dbReference>
<dbReference type="Gene3D" id="3.90.79.10">
    <property type="entry name" value="Nucleoside Triphosphate Pyrophosphohydrolase"/>
    <property type="match status" value="1"/>
</dbReference>
<dbReference type="InterPro" id="IPR000086">
    <property type="entry name" value="NUDIX_hydrolase_dom"/>
</dbReference>
<dbReference type="PROSITE" id="PS51462">
    <property type="entry name" value="NUDIX"/>
    <property type="match status" value="1"/>
</dbReference>
<dbReference type="GO" id="GO:0016787">
    <property type="term" value="F:hydrolase activity"/>
    <property type="evidence" value="ECO:0007669"/>
    <property type="project" value="UniProtKB-KW"/>
</dbReference>
<evidence type="ECO:0000259" key="2">
    <source>
        <dbReference type="PROSITE" id="PS51462"/>
    </source>
</evidence>
<evidence type="ECO:0000313" key="3">
    <source>
        <dbReference type="EMBL" id="WOC51247.1"/>
    </source>
</evidence>
<accession>A0AAU0F1S2</accession>
<dbReference type="AlphaFoldDB" id="A0AAU0F1S2"/>
<proteinExistence type="predicted"/>
<dbReference type="InterPro" id="IPR020476">
    <property type="entry name" value="Nudix_hydrolase"/>
</dbReference>
<evidence type="ECO:0000313" key="4">
    <source>
        <dbReference type="Proteomes" id="UP001432059"/>
    </source>
</evidence>
<dbReference type="InterPro" id="IPR015797">
    <property type="entry name" value="NUDIX_hydrolase-like_dom_sf"/>
</dbReference>
<dbReference type="CDD" id="cd03673">
    <property type="entry name" value="NUDIX_Ap6A_hydrolase"/>
    <property type="match status" value="1"/>
</dbReference>
<gene>
    <name evidence="3" type="ORF">BPO_0600</name>
</gene>
<dbReference type="SUPFAM" id="SSF55811">
    <property type="entry name" value="Nudix"/>
    <property type="match status" value="1"/>
</dbReference>
<feature type="domain" description="Nudix hydrolase" evidence="2">
    <location>
        <begin position="1"/>
        <end position="110"/>
    </location>
</feature>
<dbReference type="PANTHER" id="PTHR43736">
    <property type="entry name" value="ADP-RIBOSE PYROPHOSPHATASE"/>
    <property type="match status" value="1"/>
</dbReference>
<evidence type="ECO:0000256" key="1">
    <source>
        <dbReference type="ARBA" id="ARBA00022801"/>
    </source>
</evidence>
<dbReference type="RefSeq" id="WP_327984898.1">
    <property type="nucleotide sequence ID" value="NZ_CP136426.1"/>
</dbReference>
<dbReference type="PRINTS" id="PR00502">
    <property type="entry name" value="NUDIXFAMILY"/>
</dbReference>
<dbReference type="EMBL" id="CP136426">
    <property type="protein sequence ID" value="WOC51247.1"/>
    <property type="molecule type" value="Genomic_DNA"/>
</dbReference>
<dbReference type="Pfam" id="PF00293">
    <property type="entry name" value="NUDIX"/>
    <property type="match status" value="1"/>
</dbReference>
<name>A0AAU0F1S2_9FLAO</name>
<protein>
    <submittedName>
        <fullName evidence="3">NUDIX hydrolase</fullName>
    </submittedName>
</protein>